<name>A0A5M6IFE5_9PROT</name>
<keyword evidence="3" id="KW-0645">Protease</keyword>
<evidence type="ECO:0000256" key="9">
    <source>
        <dbReference type="ARBA" id="ARBA00023316"/>
    </source>
</evidence>
<keyword evidence="8" id="KW-0482">Metalloprotease</keyword>
<dbReference type="Gene3D" id="3.30.1380.10">
    <property type="match status" value="1"/>
</dbReference>
<dbReference type="PROSITE" id="PS51318">
    <property type="entry name" value="TAT"/>
    <property type="match status" value="1"/>
</dbReference>
<dbReference type="RefSeq" id="WP_150060964.1">
    <property type="nucleotide sequence ID" value="NZ_JACHII010000003.1"/>
</dbReference>
<dbReference type="InterPro" id="IPR010275">
    <property type="entry name" value="MepK"/>
</dbReference>
<keyword evidence="4" id="KW-0479">Metal-binding</keyword>
<comment type="cofactor">
    <cofactor evidence="1">
        <name>Zn(2+)</name>
        <dbReference type="ChEBI" id="CHEBI:29105"/>
    </cofactor>
</comment>
<dbReference type="AlphaFoldDB" id="A0A5M6IFE5"/>
<reference evidence="13 14" key="1">
    <citation type="submission" date="2019-09" db="EMBL/GenBank/DDBJ databases">
        <title>Genome sequence of Roseospira marina, one of the more divergent members of the non-sulfur purple photosynthetic bacterial family, the Rhodospirillaceae.</title>
        <authorList>
            <person name="Meyer T."/>
            <person name="Kyndt J."/>
        </authorList>
    </citation>
    <scope>NUCLEOTIDE SEQUENCE [LARGE SCALE GENOMIC DNA]</scope>
    <source>
        <strain evidence="13 14">DSM 15113</strain>
    </source>
</reference>
<evidence type="ECO:0000256" key="10">
    <source>
        <dbReference type="ARBA" id="ARBA00093448"/>
    </source>
</evidence>
<dbReference type="GO" id="GO:0046872">
    <property type="term" value="F:metal ion binding"/>
    <property type="evidence" value="ECO:0007669"/>
    <property type="project" value="UniProtKB-KW"/>
</dbReference>
<dbReference type="OrthoDB" id="9782994at2"/>
<evidence type="ECO:0000313" key="13">
    <source>
        <dbReference type="EMBL" id="KAA5606953.1"/>
    </source>
</evidence>
<evidence type="ECO:0000256" key="1">
    <source>
        <dbReference type="ARBA" id="ARBA00001947"/>
    </source>
</evidence>
<sequence length="237" mass="24866">MSARDPSDVTVSRRACLIGGGAFGATALIPGAHAAAPPLPDAKPTVPRLFRLGRKPEQPPRLASQAGPQGATGPARATAPQPATGNSPRLRALALDNINTGEHLHVTYMEHGRYIPDALAAINHLMRDRRSGAVATIDPGLLDLLSDLSRTLGASAPLRLISGYRAPKTNSRMRAQDHSVAQQSYHTRGMAADIALPGRSLDDLHRVAVAMGRGGVGAYPSSGFVHVDVGPPRTWQG</sequence>
<evidence type="ECO:0000256" key="4">
    <source>
        <dbReference type="ARBA" id="ARBA00022723"/>
    </source>
</evidence>
<dbReference type="GO" id="GO:0006508">
    <property type="term" value="P:proteolysis"/>
    <property type="evidence" value="ECO:0007669"/>
    <property type="project" value="UniProtKB-KW"/>
</dbReference>
<keyword evidence="7" id="KW-0862">Zinc</keyword>
<proteinExistence type="inferred from homology"/>
<feature type="region of interest" description="Disordered" evidence="12">
    <location>
        <begin position="55"/>
        <end position="88"/>
    </location>
</feature>
<dbReference type="InterPro" id="IPR009045">
    <property type="entry name" value="Zn_M74/Hedgehog-like"/>
</dbReference>
<dbReference type="Proteomes" id="UP000324065">
    <property type="component" value="Unassembled WGS sequence"/>
</dbReference>
<dbReference type="Pfam" id="PF05951">
    <property type="entry name" value="Peptidase_M15_2"/>
    <property type="match status" value="1"/>
</dbReference>
<protein>
    <recommendedName>
        <fullName evidence="11">Murein endopeptidase K</fullName>
    </recommendedName>
</protein>
<comment type="pathway">
    <text evidence="2">Cell wall biogenesis; cell wall polysaccharide biosynthesis.</text>
</comment>
<dbReference type="GO" id="GO:0071555">
    <property type="term" value="P:cell wall organization"/>
    <property type="evidence" value="ECO:0007669"/>
    <property type="project" value="UniProtKB-KW"/>
</dbReference>
<evidence type="ECO:0000256" key="8">
    <source>
        <dbReference type="ARBA" id="ARBA00023049"/>
    </source>
</evidence>
<gene>
    <name evidence="13" type="ORF">F1188_03305</name>
</gene>
<evidence type="ECO:0000256" key="3">
    <source>
        <dbReference type="ARBA" id="ARBA00022670"/>
    </source>
</evidence>
<evidence type="ECO:0000256" key="11">
    <source>
        <dbReference type="ARBA" id="ARBA00093666"/>
    </source>
</evidence>
<keyword evidence="5" id="KW-0732">Signal</keyword>
<evidence type="ECO:0000256" key="2">
    <source>
        <dbReference type="ARBA" id="ARBA00004776"/>
    </source>
</evidence>
<keyword evidence="14" id="KW-1185">Reference proteome</keyword>
<comment type="caution">
    <text evidence="13">The sequence shown here is derived from an EMBL/GenBank/DDBJ whole genome shotgun (WGS) entry which is preliminary data.</text>
</comment>
<accession>A0A5M6IFE5</accession>
<dbReference type="PANTHER" id="PTHR37425:SF1">
    <property type="entry name" value="OUTER MEMBRANE PROTEIN"/>
    <property type="match status" value="1"/>
</dbReference>
<dbReference type="PANTHER" id="PTHR37425">
    <property type="match status" value="1"/>
</dbReference>
<keyword evidence="9" id="KW-0961">Cell wall biogenesis/degradation</keyword>
<dbReference type="EMBL" id="VWPJ01000002">
    <property type="protein sequence ID" value="KAA5606953.1"/>
    <property type="molecule type" value="Genomic_DNA"/>
</dbReference>
<evidence type="ECO:0000313" key="14">
    <source>
        <dbReference type="Proteomes" id="UP000324065"/>
    </source>
</evidence>
<dbReference type="InterPro" id="IPR006311">
    <property type="entry name" value="TAT_signal"/>
</dbReference>
<dbReference type="SUPFAM" id="SSF55166">
    <property type="entry name" value="Hedgehog/DD-peptidase"/>
    <property type="match status" value="1"/>
</dbReference>
<evidence type="ECO:0000256" key="7">
    <source>
        <dbReference type="ARBA" id="ARBA00022833"/>
    </source>
</evidence>
<keyword evidence="6" id="KW-0378">Hydrolase</keyword>
<dbReference type="GO" id="GO:0008237">
    <property type="term" value="F:metallopeptidase activity"/>
    <property type="evidence" value="ECO:0007669"/>
    <property type="project" value="UniProtKB-KW"/>
</dbReference>
<evidence type="ECO:0000256" key="12">
    <source>
        <dbReference type="SAM" id="MobiDB-lite"/>
    </source>
</evidence>
<evidence type="ECO:0000256" key="5">
    <source>
        <dbReference type="ARBA" id="ARBA00022729"/>
    </source>
</evidence>
<comment type="similarity">
    <text evidence="10">Belongs to the peptidase M15 family.</text>
</comment>
<organism evidence="13 14">
    <name type="scientific">Roseospira marina</name>
    <dbReference type="NCBI Taxonomy" id="140057"/>
    <lineage>
        <taxon>Bacteria</taxon>
        <taxon>Pseudomonadati</taxon>
        <taxon>Pseudomonadota</taxon>
        <taxon>Alphaproteobacteria</taxon>
        <taxon>Rhodospirillales</taxon>
        <taxon>Rhodospirillaceae</taxon>
        <taxon>Roseospira</taxon>
    </lineage>
</organism>
<evidence type="ECO:0000256" key="6">
    <source>
        <dbReference type="ARBA" id="ARBA00022801"/>
    </source>
</evidence>